<gene>
    <name evidence="3" type="primary">LOC103508047</name>
</gene>
<feature type="region of interest" description="Disordered" evidence="1">
    <location>
        <begin position="33"/>
        <end position="70"/>
    </location>
</feature>
<feature type="region of interest" description="Disordered" evidence="1">
    <location>
        <begin position="109"/>
        <end position="134"/>
    </location>
</feature>
<organism evidence="2 3">
    <name type="scientific">Diaphorina citri</name>
    <name type="common">Asian citrus psyllid</name>
    <dbReference type="NCBI Taxonomy" id="121845"/>
    <lineage>
        <taxon>Eukaryota</taxon>
        <taxon>Metazoa</taxon>
        <taxon>Ecdysozoa</taxon>
        <taxon>Arthropoda</taxon>
        <taxon>Hexapoda</taxon>
        <taxon>Insecta</taxon>
        <taxon>Pterygota</taxon>
        <taxon>Neoptera</taxon>
        <taxon>Paraneoptera</taxon>
        <taxon>Hemiptera</taxon>
        <taxon>Sternorrhyncha</taxon>
        <taxon>Psylloidea</taxon>
        <taxon>Psyllidae</taxon>
        <taxon>Diaphorininae</taxon>
        <taxon>Diaphorina</taxon>
    </lineage>
</organism>
<sequence length="134" mass="16096">MTSNKTFREDLMEKTVFSSAKGVCCELKKFRDDEKQQTKEQKLKEKQENNEKTALEQQDQTQDNKTKLDVQTENYKELLRKFSLVEEECRIFHGIYRELQDQRPKIVRLRDQSMKRRKRLGKKEVKPNKAVSQI</sequence>
<dbReference type="KEGG" id="dci:103508047"/>
<feature type="compositionally biased region" description="Basic and acidic residues" evidence="1">
    <location>
        <begin position="33"/>
        <end position="54"/>
    </location>
</feature>
<evidence type="ECO:0000256" key="1">
    <source>
        <dbReference type="SAM" id="MobiDB-lite"/>
    </source>
</evidence>
<evidence type="ECO:0000313" key="2">
    <source>
        <dbReference type="Proteomes" id="UP000079169"/>
    </source>
</evidence>
<reference evidence="3" key="1">
    <citation type="submission" date="2025-08" db="UniProtKB">
        <authorList>
            <consortium name="RefSeq"/>
        </authorList>
    </citation>
    <scope>IDENTIFICATION</scope>
</reference>
<accession>A0A1S3CZ34</accession>
<dbReference type="PaxDb" id="121845-A0A1S3CZ34"/>
<keyword evidence="2" id="KW-1185">Reference proteome</keyword>
<dbReference type="RefSeq" id="XP_008470795.1">
    <property type="nucleotide sequence ID" value="XM_008472573.1"/>
</dbReference>
<dbReference type="GeneID" id="103508047"/>
<evidence type="ECO:0000313" key="3">
    <source>
        <dbReference type="RefSeq" id="XP_008470795.1"/>
    </source>
</evidence>
<protein>
    <submittedName>
        <fullName evidence="3">Uncharacterized protein LOC103508047</fullName>
    </submittedName>
</protein>
<name>A0A1S3CZ34_DIACI</name>
<dbReference type="AlphaFoldDB" id="A0A1S3CZ34"/>
<dbReference type="Proteomes" id="UP000079169">
    <property type="component" value="Unplaced"/>
</dbReference>
<proteinExistence type="predicted"/>